<reference evidence="1 2" key="1">
    <citation type="journal article" date="2013" name="Genome Announc.">
        <title>Draft Genome Sequence for Ralstonia sp. Strain OR214, a Bacterium with Potential for Bioremediation.</title>
        <authorList>
            <person name="Utturkar S.M."/>
            <person name="Bollmann A."/>
            <person name="Brzoska R.M."/>
            <person name="Klingeman D.M."/>
            <person name="Epstein S.E."/>
            <person name="Palumbo A.V."/>
            <person name="Brown S.D."/>
        </authorList>
    </citation>
    <scope>NUCLEOTIDE SEQUENCE [LARGE SCALE GENOMIC DNA]</scope>
    <source>
        <strain evidence="1 2">OR214</strain>
    </source>
</reference>
<protein>
    <submittedName>
        <fullName evidence="1">Uncharacterized protein</fullName>
    </submittedName>
</protein>
<name>R0EE31_RALPI</name>
<dbReference type="PATRIC" id="fig|1264675.3.peg.2"/>
<dbReference type="AlphaFoldDB" id="R0EE31"/>
<accession>R0EE31</accession>
<evidence type="ECO:0000313" key="1">
    <source>
        <dbReference type="EMBL" id="ENZ79587.1"/>
    </source>
</evidence>
<dbReference type="EMBL" id="APMQ01000001">
    <property type="protein sequence ID" value="ENZ79587.1"/>
    <property type="molecule type" value="Genomic_DNA"/>
</dbReference>
<gene>
    <name evidence="1" type="ORF">OR214_00003</name>
</gene>
<organism evidence="1 2">
    <name type="scientific">Ralstonia pickettii OR214</name>
    <dbReference type="NCBI Taxonomy" id="1264675"/>
    <lineage>
        <taxon>Bacteria</taxon>
        <taxon>Pseudomonadati</taxon>
        <taxon>Pseudomonadota</taxon>
        <taxon>Betaproteobacteria</taxon>
        <taxon>Burkholderiales</taxon>
        <taxon>Burkholderiaceae</taxon>
        <taxon>Ralstonia</taxon>
    </lineage>
</organism>
<sequence precursor="true">MRALLMWITSFLPARVISDNGQPYLERYYVGTLGGTRIYLHRFVGSDPDRGVHDHPWAWAASIILAGWYLEETRRGILPVRWFNFLLGDSFHRIIKPDGMQDVWTLFFHQAGDVKSWGFMRHLDDGQALWTEYIYGGKGKETAWWLTAKKGRDLRNQVGGNRA</sequence>
<comment type="caution">
    <text evidence="1">The sequence shown here is derived from an EMBL/GenBank/DDBJ whole genome shotgun (WGS) entry which is preliminary data.</text>
</comment>
<dbReference type="RefSeq" id="WP_004625974.1">
    <property type="nucleotide sequence ID" value="NZ_APMQ01000001.1"/>
</dbReference>
<proteinExistence type="predicted"/>
<dbReference type="Proteomes" id="UP000013280">
    <property type="component" value="Unassembled WGS sequence"/>
</dbReference>
<evidence type="ECO:0000313" key="2">
    <source>
        <dbReference type="Proteomes" id="UP000013280"/>
    </source>
</evidence>